<dbReference type="Gene3D" id="3.90.940.10">
    <property type="match status" value="1"/>
</dbReference>
<dbReference type="NCBIfam" id="TIGR00690">
    <property type="entry name" value="rpoZ"/>
    <property type="match status" value="1"/>
</dbReference>
<dbReference type="OrthoDB" id="9815459at2"/>
<reference evidence="12" key="1">
    <citation type="journal article" date="2017" name="Appl. Environ. Microbiol.">
        <title>Genomic Analysis of Calderihabitans maritimus KKC1, a Thermophilic, Hydrogenogenic, Carboxydotrophic Bacterium Isolated from Marine Sediment.</title>
        <authorList>
            <person name="Omae K."/>
            <person name="Yoneda Y."/>
            <person name="Fukuyama Y."/>
            <person name="Yoshida T."/>
            <person name="Sako Y."/>
        </authorList>
    </citation>
    <scope>NUCLEOTIDE SEQUENCE [LARGE SCALE GENOMIC DNA]</scope>
    <source>
        <strain evidence="12">KKC1</strain>
    </source>
</reference>
<comment type="subunit">
    <text evidence="10">The RNAP catalytic core consists of 2 alpha, 1 beta, 1 beta' and 1 omega subunit. When a sigma factor is associated with the core the holoenzyme is formed, which can initiate transcription.</text>
</comment>
<evidence type="ECO:0000256" key="4">
    <source>
        <dbReference type="ARBA" id="ARBA00022478"/>
    </source>
</evidence>
<dbReference type="Proteomes" id="UP000197032">
    <property type="component" value="Unassembled WGS sequence"/>
</dbReference>
<evidence type="ECO:0000256" key="6">
    <source>
        <dbReference type="ARBA" id="ARBA00022695"/>
    </source>
</evidence>
<keyword evidence="5 10" id="KW-0808">Transferase</keyword>
<dbReference type="EMBL" id="BDGJ01000195">
    <property type="protein sequence ID" value="GAW93952.1"/>
    <property type="molecule type" value="Genomic_DNA"/>
</dbReference>
<dbReference type="GO" id="GO:0000428">
    <property type="term" value="C:DNA-directed RNA polymerase complex"/>
    <property type="evidence" value="ECO:0007669"/>
    <property type="project" value="UniProtKB-KW"/>
</dbReference>
<dbReference type="InterPro" id="IPR003716">
    <property type="entry name" value="DNA-dir_RNA_pol_omega"/>
</dbReference>
<keyword evidence="7 10" id="KW-0804">Transcription</keyword>
<dbReference type="SUPFAM" id="SSF63562">
    <property type="entry name" value="RPB6/omega subunit-like"/>
    <property type="match status" value="1"/>
</dbReference>
<evidence type="ECO:0000256" key="5">
    <source>
        <dbReference type="ARBA" id="ARBA00022679"/>
    </source>
</evidence>
<dbReference type="AlphaFoldDB" id="A0A1Z5HWP1"/>
<evidence type="ECO:0000313" key="12">
    <source>
        <dbReference type="Proteomes" id="UP000197032"/>
    </source>
</evidence>
<evidence type="ECO:0000313" key="11">
    <source>
        <dbReference type="EMBL" id="GAW93952.1"/>
    </source>
</evidence>
<dbReference type="Pfam" id="PF01192">
    <property type="entry name" value="RNA_pol_Rpb6"/>
    <property type="match status" value="1"/>
</dbReference>
<dbReference type="RefSeq" id="WP_088554989.1">
    <property type="nucleotide sequence ID" value="NZ_BDGJ01000195.1"/>
</dbReference>
<dbReference type="SMART" id="SM01409">
    <property type="entry name" value="RNA_pol_Rpb6"/>
    <property type="match status" value="1"/>
</dbReference>
<evidence type="ECO:0000256" key="1">
    <source>
        <dbReference type="ARBA" id="ARBA00006711"/>
    </source>
</evidence>
<sequence length="67" mass="7600">MNQPSLDQLMKYVDSKYTLVVVAAKRARMLTAEAKNGEEEVKKPVTIALHEIGEGKIRWERTKTGIK</sequence>
<dbReference type="PANTHER" id="PTHR34476">
    <property type="entry name" value="DNA-DIRECTED RNA POLYMERASE SUBUNIT OMEGA"/>
    <property type="match status" value="1"/>
</dbReference>
<organism evidence="11 12">
    <name type="scientific">Calderihabitans maritimus</name>
    <dbReference type="NCBI Taxonomy" id="1246530"/>
    <lineage>
        <taxon>Bacteria</taxon>
        <taxon>Bacillati</taxon>
        <taxon>Bacillota</taxon>
        <taxon>Clostridia</taxon>
        <taxon>Neomoorellales</taxon>
        <taxon>Calderihabitantaceae</taxon>
        <taxon>Calderihabitans</taxon>
    </lineage>
</organism>
<dbReference type="InterPro" id="IPR006110">
    <property type="entry name" value="Pol_omega/Rpo6/RPB6"/>
</dbReference>
<gene>
    <name evidence="10" type="primary">rpoZ</name>
    <name evidence="11" type="ORF">KKC1_30720</name>
</gene>
<name>A0A1Z5HWP1_9FIRM</name>
<evidence type="ECO:0000256" key="7">
    <source>
        <dbReference type="ARBA" id="ARBA00023163"/>
    </source>
</evidence>
<dbReference type="GO" id="GO:0006351">
    <property type="term" value="P:DNA-templated transcription"/>
    <property type="evidence" value="ECO:0007669"/>
    <property type="project" value="UniProtKB-UniRule"/>
</dbReference>
<protein>
    <recommendedName>
        <fullName evidence="3 10">DNA-directed RNA polymerase subunit omega</fullName>
        <shortName evidence="10">RNAP omega subunit</shortName>
        <ecNumber evidence="2 10">2.7.7.6</ecNumber>
    </recommendedName>
    <alternativeName>
        <fullName evidence="10">RNA polymerase omega subunit</fullName>
    </alternativeName>
    <alternativeName>
        <fullName evidence="8 10">Transcriptase subunit omega</fullName>
    </alternativeName>
</protein>
<comment type="function">
    <text evidence="10">Promotes RNA polymerase assembly. Latches the N- and C-terminal regions of the beta' subunit thereby facilitating its interaction with the beta and alpha subunits.</text>
</comment>
<dbReference type="PANTHER" id="PTHR34476:SF1">
    <property type="entry name" value="DNA-DIRECTED RNA POLYMERASE SUBUNIT OMEGA"/>
    <property type="match status" value="1"/>
</dbReference>
<dbReference type="GO" id="GO:0003677">
    <property type="term" value="F:DNA binding"/>
    <property type="evidence" value="ECO:0007669"/>
    <property type="project" value="UniProtKB-UniRule"/>
</dbReference>
<evidence type="ECO:0000256" key="8">
    <source>
        <dbReference type="ARBA" id="ARBA00029924"/>
    </source>
</evidence>
<evidence type="ECO:0000256" key="2">
    <source>
        <dbReference type="ARBA" id="ARBA00012418"/>
    </source>
</evidence>
<comment type="catalytic activity">
    <reaction evidence="9 10">
        <text>RNA(n) + a ribonucleoside 5'-triphosphate = RNA(n+1) + diphosphate</text>
        <dbReference type="Rhea" id="RHEA:21248"/>
        <dbReference type="Rhea" id="RHEA-COMP:14527"/>
        <dbReference type="Rhea" id="RHEA-COMP:17342"/>
        <dbReference type="ChEBI" id="CHEBI:33019"/>
        <dbReference type="ChEBI" id="CHEBI:61557"/>
        <dbReference type="ChEBI" id="CHEBI:140395"/>
        <dbReference type="EC" id="2.7.7.6"/>
    </reaction>
</comment>
<keyword evidence="4 10" id="KW-0240">DNA-directed RNA polymerase</keyword>
<dbReference type="InterPro" id="IPR036161">
    <property type="entry name" value="RPB6/omega-like_sf"/>
</dbReference>
<evidence type="ECO:0000256" key="10">
    <source>
        <dbReference type="HAMAP-Rule" id="MF_00366"/>
    </source>
</evidence>
<comment type="caution">
    <text evidence="11">The sequence shown here is derived from an EMBL/GenBank/DDBJ whole genome shotgun (WGS) entry which is preliminary data.</text>
</comment>
<dbReference type="HAMAP" id="MF_00366">
    <property type="entry name" value="RNApol_bact_RpoZ"/>
    <property type="match status" value="1"/>
</dbReference>
<comment type="similarity">
    <text evidence="1 10">Belongs to the RNA polymerase subunit omega family.</text>
</comment>
<evidence type="ECO:0000256" key="9">
    <source>
        <dbReference type="ARBA" id="ARBA00048552"/>
    </source>
</evidence>
<dbReference type="EC" id="2.7.7.6" evidence="2 10"/>
<dbReference type="GO" id="GO:0003899">
    <property type="term" value="F:DNA-directed RNA polymerase activity"/>
    <property type="evidence" value="ECO:0007669"/>
    <property type="project" value="UniProtKB-UniRule"/>
</dbReference>
<evidence type="ECO:0000256" key="3">
    <source>
        <dbReference type="ARBA" id="ARBA00013725"/>
    </source>
</evidence>
<proteinExistence type="inferred from homology"/>
<keyword evidence="12" id="KW-1185">Reference proteome</keyword>
<accession>A0A1Z5HWP1</accession>
<keyword evidence="6 10" id="KW-0548">Nucleotidyltransferase</keyword>